<keyword evidence="3" id="KW-1185">Reference proteome</keyword>
<sequence>MTSSELLEIVWSDESLNSVSPDHDHLSFYESPAASPYISHHYGTMSSYFKQPYMDHHFPELSKPYQNMWKLVSKRELSHIITRLRRSTLSSRTRQKRPQSEHIGDHVKQEEQRKLCMTPNGPKEFRSFR</sequence>
<reference evidence="2" key="1">
    <citation type="submission" date="2018-11" db="EMBL/GenBank/DDBJ databases">
        <authorList>
            <person name="Alioto T."/>
            <person name="Alioto T."/>
        </authorList>
    </citation>
    <scope>NUCLEOTIDE SEQUENCE</scope>
</reference>
<comment type="caution">
    <text evidence="2">The sequence shown here is derived from an EMBL/GenBank/DDBJ whole genome shotgun (WGS) entry which is preliminary data.</text>
</comment>
<organism evidence="2 3">
    <name type="scientific">Mytilus galloprovincialis</name>
    <name type="common">Mediterranean mussel</name>
    <dbReference type="NCBI Taxonomy" id="29158"/>
    <lineage>
        <taxon>Eukaryota</taxon>
        <taxon>Metazoa</taxon>
        <taxon>Spiralia</taxon>
        <taxon>Lophotrochozoa</taxon>
        <taxon>Mollusca</taxon>
        <taxon>Bivalvia</taxon>
        <taxon>Autobranchia</taxon>
        <taxon>Pteriomorphia</taxon>
        <taxon>Mytilida</taxon>
        <taxon>Mytiloidea</taxon>
        <taxon>Mytilidae</taxon>
        <taxon>Mytilinae</taxon>
        <taxon>Mytilus</taxon>
    </lineage>
</organism>
<dbReference type="Proteomes" id="UP000596742">
    <property type="component" value="Unassembled WGS sequence"/>
</dbReference>
<evidence type="ECO:0000256" key="1">
    <source>
        <dbReference type="SAM" id="MobiDB-lite"/>
    </source>
</evidence>
<proteinExistence type="predicted"/>
<feature type="region of interest" description="Disordered" evidence="1">
    <location>
        <begin position="87"/>
        <end position="129"/>
    </location>
</feature>
<name>A0A8B6BX02_MYTGA</name>
<dbReference type="AlphaFoldDB" id="A0A8B6BX02"/>
<evidence type="ECO:0000313" key="2">
    <source>
        <dbReference type="EMBL" id="VDH96013.1"/>
    </source>
</evidence>
<evidence type="ECO:0000313" key="3">
    <source>
        <dbReference type="Proteomes" id="UP000596742"/>
    </source>
</evidence>
<accession>A0A8B6BX02</accession>
<dbReference type="EMBL" id="UYJE01000746">
    <property type="protein sequence ID" value="VDH96013.1"/>
    <property type="molecule type" value="Genomic_DNA"/>
</dbReference>
<feature type="compositionally biased region" description="Basic and acidic residues" evidence="1">
    <location>
        <begin position="98"/>
        <end position="114"/>
    </location>
</feature>
<dbReference type="OrthoDB" id="10337454at2759"/>
<protein>
    <submittedName>
        <fullName evidence="2">Uncharacterized protein</fullName>
    </submittedName>
</protein>
<gene>
    <name evidence="2" type="ORF">MGAL_10B066660</name>
</gene>